<name>A0A074VTF0_AURM1</name>
<dbReference type="GO" id="GO:0005737">
    <property type="term" value="C:cytoplasm"/>
    <property type="evidence" value="ECO:0007669"/>
    <property type="project" value="TreeGrafter"/>
</dbReference>
<dbReference type="SUPFAM" id="SSF50129">
    <property type="entry name" value="GroES-like"/>
    <property type="match status" value="1"/>
</dbReference>
<dbReference type="EMBL" id="KL584830">
    <property type="protein sequence ID" value="KEQ63693.1"/>
    <property type="molecule type" value="Genomic_DNA"/>
</dbReference>
<dbReference type="InterPro" id="IPR013154">
    <property type="entry name" value="ADH-like_N"/>
</dbReference>
<reference evidence="7 8" key="1">
    <citation type="journal article" date="2014" name="BMC Genomics">
        <title>Genome sequencing of four Aureobasidium pullulans varieties: biotechnological potential, stress tolerance, and description of new species.</title>
        <authorList>
            <person name="Gostin Ar C."/>
            <person name="Ohm R.A."/>
            <person name="Kogej T."/>
            <person name="Sonjak S."/>
            <person name="Turk M."/>
            <person name="Zajc J."/>
            <person name="Zalar P."/>
            <person name="Grube M."/>
            <person name="Sun H."/>
            <person name="Han J."/>
            <person name="Sharma A."/>
            <person name="Chiniquy J."/>
            <person name="Ngan C.Y."/>
            <person name="Lipzen A."/>
            <person name="Barry K."/>
            <person name="Grigoriev I.V."/>
            <person name="Gunde-Cimerman N."/>
        </authorList>
    </citation>
    <scope>NUCLEOTIDE SEQUENCE [LARGE SCALE GENOMIC DNA]</scope>
    <source>
        <strain evidence="7 8">CBS 110374</strain>
    </source>
</reference>
<dbReference type="PANTHER" id="PTHR42940:SF8">
    <property type="entry name" value="VACUOLAR PROTEIN SORTING-ASSOCIATED PROTEIN 11"/>
    <property type="match status" value="1"/>
</dbReference>
<dbReference type="SUPFAM" id="SSF51735">
    <property type="entry name" value="NAD(P)-binding Rossmann-fold domains"/>
    <property type="match status" value="1"/>
</dbReference>
<protein>
    <submittedName>
        <fullName evidence="7">GroES-like protein</fullName>
    </submittedName>
</protein>
<dbReference type="STRING" id="1043003.A0A074VTF0"/>
<keyword evidence="4" id="KW-0862">Zinc</keyword>
<dbReference type="Gene3D" id="3.40.50.720">
    <property type="entry name" value="NAD(P)-binding Rossmann-like Domain"/>
    <property type="match status" value="1"/>
</dbReference>
<dbReference type="InterPro" id="IPR036291">
    <property type="entry name" value="NAD(P)-bd_dom_sf"/>
</dbReference>
<sequence length="253" mass="27533">MRASKLEQWDRPGKYVQVLKPVPGYGECLIEMKAAGLCLGEEAVVHHLKHCGICNFCTSGAEQHCEAYKRGDVVLTRGAGLDGGLAEYLVVPRHELVSIGDQDPGLYAPLTDAGVAVYHAVQSLAQLDYGKHWHWRADKVVLSDAPTGPKLLDMTNGNGIDYIVDFVGSGQTLALAAKFSRPQGRILGWNHMATSCEFALSIGSTRQDLEDVCRLAAAGKLRINMQNFSFDQIQEAHDSLRAGRLSGRAVIVF</sequence>
<dbReference type="Proteomes" id="UP000030672">
    <property type="component" value="Unassembled WGS sequence"/>
</dbReference>
<comment type="cofactor">
    <cofactor evidence="1">
        <name>Zn(2+)</name>
        <dbReference type="ChEBI" id="CHEBI:29105"/>
    </cofactor>
</comment>
<proteinExistence type="inferred from homology"/>
<dbReference type="RefSeq" id="XP_040880716.1">
    <property type="nucleotide sequence ID" value="XM_041026209.1"/>
</dbReference>
<dbReference type="Pfam" id="PF08240">
    <property type="entry name" value="ADH_N"/>
    <property type="match status" value="1"/>
</dbReference>
<dbReference type="InterPro" id="IPR011032">
    <property type="entry name" value="GroES-like_sf"/>
</dbReference>
<evidence type="ECO:0000256" key="5">
    <source>
        <dbReference type="ARBA" id="ARBA00023002"/>
    </source>
</evidence>
<comment type="similarity">
    <text evidence="2">Belongs to the zinc-containing alcohol dehydrogenase family.</text>
</comment>
<keyword evidence="3" id="KW-0479">Metal-binding</keyword>
<keyword evidence="8" id="KW-1185">Reference proteome</keyword>
<evidence type="ECO:0000256" key="4">
    <source>
        <dbReference type="ARBA" id="ARBA00022833"/>
    </source>
</evidence>
<evidence type="ECO:0000256" key="1">
    <source>
        <dbReference type="ARBA" id="ARBA00001947"/>
    </source>
</evidence>
<evidence type="ECO:0000259" key="6">
    <source>
        <dbReference type="Pfam" id="PF08240"/>
    </source>
</evidence>
<feature type="domain" description="Alcohol dehydrogenase-like N-terminal" evidence="6">
    <location>
        <begin position="36"/>
        <end position="99"/>
    </location>
</feature>
<dbReference type="GO" id="GO:0004022">
    <property type="term" value="F:alcohol dehydrogenase (NAD+) activity"/>
    <property type="evidence" value="ECO:0007669"/>
    <property type="project" value="TreeGrafter"/>
</dbReference>
<evidence type="ECO:0000256" key="2">
    <source>
        <dbReference type="ARBA" id="ARBA00008072"/>
    </source>
</evidence>
<accession>A0A074VTF0</accession>
<evidence type="ECO:0000313" key="8">
    <source>
        <dbReference type="Proteomes" id="UP000030672"/>
    </source>
</evidence>
<evidence type="ECO:0000256" key="3">
    <source>
        <dbReference type="ARBA" id="ARBA00022723"/>
    </source>
</evidence>
<dbReference type="PANTHER" id="PTHR42940">
    <property type="entry name" value="ALCOHOL DEHYDROGENASE 1-RELATED"/>
    <property type="match status" value="1"/>
</dbReference>
<gene>
    <name evidence="7" type="ORF">M437DRAFT_74288</name>
</gene>
<organism evidence="7 8">
    <name type="scientific">Aureobasidium melanogenum (strain CBS 110374)</name>
    <name type="common">Aureobasidium pullulans var. melanogenum</name>
    <dbReference type="NCBI Taxonomy" id="1043003"/>
    <lineage>
        <taxon>Eukaryota</taxon>
        <taxon>Fungi</taxon>
        <taxon>Dikarya</taxon>
        <taxon>Ascomycota</taxon>
        <taxon>Pezizomycotina</taxon>
        <taxon>Dothideomycetes</taxon>
        <taxon>Dothideomycetidae</taxon>
        <taxon>Dothideales</taxon>
        <taxon>Saccotheciaceae</taxon>
        <taxon>Aureobasidium</taxon>
    </lineage>
</organism>
<dbReference type="Gene3D" id="3.90.180.10">
    <property type="entry name" value="Medium-chain alcohol dehydrogenases, catalytic domain"/>
    <property type="match status" value="2"/>
</dbReference>
<dbReference type="GeneID" id="63919582"/>
<dbReference type="GO" id="GO:0046872">
    <property type="term" value="F:metal ion binding"/>
    <property type="evidence" value="ECO:0007669"/>
    <property type="project" value="UniProtKB-KW"/>
</dbReference>
<evidence type="ECO:0000313" key="7">
    <source>
        <dbReference type="EMBL" id="KEQ63693.1"/>
    </source>
</evidence>
<dbReference type="AlphaFoldDB" id="A0A074VTF0"/>
<dbReference type="Pfam" id="PF13602">
    <property type="entry name" value="ADH_zinc_N_2"/>
    <property type="match status" value="1"/>
</dbReference>
<dbReference type="HOGENOM" id="CLU_026673_11_2_1"/>
<keyword evidence="5" id="KW-0560">Oxidoreductase</keyword>